<dbReference type="Proteomes" id="UP000242015">
    <property type="component" value="Unassembled WGS sequence"/>
</dbReference>
<gene>
    <name evidence="2" type="ORF">B9Q04_05415</name>
</gene>
<dbReference type="Gene3D" id="3.20.20.140">
    <property type="entry name" value="Metal-dependent hydrolases"/>
    <property type="match status" value="1"/>
</dbReference>
<evidence type="ECO:0000313" key="2">
    <source>
        <dbReference type="EMBL" id="PSO08466.1"/>
    </source>
</evidence>
<organism evidence="2 3">
    <name type="scientific">Candidatus Marsarchaeota G2 archaeon BE_D</name>
    <dbReference type="NCBI Taxonomy" id="1978158"/>
    <lineage>
        <taxon>Archaea</taxon>
        <taxon>Candidatus Marsarchaeota</taxon>
        <taxon>Candidatus Marsarchaeota group 2</taxon>
    </lineage>
</organism>
<dbReference type="PANTHER" id="PTHR43135:SF3">
    <property type="entry name" value="ALPHA-D-RIBOSE 1-METHYLPHOSPHONATE 5-TRIPHOSPHATE DIPHOSPHATASE"/>
    <property type="match status" value="1"/>
</dbReference>
<reference evidence="2 3" key="1">
    <citation type="submission" date="2017-04" db="EMBL/GenBank/DDBJ databases">
        <title>Novel microbial lineages endemic to geothermal iron-oxide mats fill important gaps in the evolutionary history of Archaea.</title>
        <authorList>
            <person name="Jay Z.J."/>
            <person name="Beam J.P."/>
            <person name="Dlakic M."/>
            <person name="Rusch D.B."/>
            <person name="Kozubal M.A."/>
            <person name="Inskeep W.P."/>
        </authorList>
    </citation>
    <scope>NUCLEOTIDE SEQUENCE [LARGE SCALE GENOMIC DNA]</scope>
    <source>
        <strain evidence="2">BE_D</strain>
    </source>
</reference>
<accession>A0A2R6CCG6</accession>
<name>A0A2R6CCG6_9ARCH</name>
<proteinExistence type="predicted"/>
<dbReference type="InterPro" id="IPR032466">
    <property type="entry name" value="Metal_Hydrolase"/>
</dbReference>
<dbReference type="InterPro" id="IPR051781">
    <property type="entry name" value="Metallo-dep_Hydrolase"/>
</dbReference>
<dbReference type="AlphaFoldDB" id="A0A2R6CCG6"/>
<dbReference type="EMBL" id="NEXF01000087">
    <property type="protein sequence ID" value="PSO08466.1"/>
    <property type="molecule type" value="Genomic_DNA"/>
</dbReference>
<dbReference type="InterPro" id="IPR006680">
    <property type="entry name" value="Amidohydro-rel"/>
</dbReference>
<protein>
    <submittedName>
        <fullName evidence="2">Imidazolonepropionase</fullName>
    </submittedName>
</protein>
<dbReference type="PANTHER" id="PTHR43135">
    <property type="entry name" value="ALPHA-D-RIBOSE 1-METHYLPHOSPHONATE 5-TRIPHOSPHATE DIPHOSPHATASE"/>
    <property type="match status" value="1"/>
</dbReference>
<evidence type="ECO:0000313" key="3">
    <source>
        <dbReference type="Proteomes" id="UP000242015"/>
    </source>
</evidence>
<dbReference type="SUPFAM" id="SSF51556">
    <property type="entry name" value="Metallo-dependent hydrolases"/>
    <property type="match status" value="1"/>
</dbReference>
<evidence type="ECO:0000259" key="1">
    <source>
        <dbReference type="Pfam" id="PF01979"/>
    </source>
</evidence>
<comment type="caution">
    <text evidence="2">The sequence shown here is derived from an EMBL/GenBank/DDBJ whole genome shotgun (WGS) entry which is preliminary data.</text>
</comment>
<sequence>MQYVKAELLYDGVGVQRNVYVGFEGDVVSYVGKSKRGGGEVLGEGVVTPAFIDGHSHIGMARSGEPSREDEANEQMDSVYPLVNALHSVYMDDSAFRESVENGVLYSTVLPGSGNVIGGKAVLIRNFAPNVREAYVMDVGIKAALGYNPRSTTEWKGRRPTTRMGAVALLRENFIKAVKTKRLIEKEKKLPEEVEPLTEIFMDILSGKYKMMVHLHKEDDAMVLLSLVEEFGFKAVLNHGLDIYREDVFRTVRDAGVPLVYGPMDSFPYKVELKHESWRNAKAVLASGIKFCMMSDHPVLLQRNMLYTLRHFMRFGLTKEKAISKLTKEAAEIIGAQNLGQVKDGYKASFVVWSGDPFDVASYPKLVIGEGRVVHQE</sequence>
<dbReference type="GO" id="GO:0016787">
    <property type="term" value="F:hydrolase activity"/>
    <property type="evidence" value="ECO:0007669"/>
    <property type="project" value="InterPro"/>
</dbReference>
<dbReference type="Pfam" id="PF01979">
    <property type="entry name" value="Amidohydro_1"/>
    <property type="match status" value="1"/>
</dbReference>
<feature type="domain" description="Amidohydrolase-related" evidence="1">
    <location>
        <begin position="234"/>
        <end position="363"/>
    </location>
</feature>